<gene>
    <name evidence="3" type="ORF">LCI24_09180</name>
</gene>
<dbReference type="InterPro" id="IPR025295">
    <property type="entry name" value="eCIS_core_dom"/>
</dbReference>
<evidence type="ECO:0000259" key="2">
    <source>
        <dbReference type="Pfam" id="PF13699"/>
    </source>
</evidence>
<feature type="region of interest" description="Disordered" evidence="1">
    <location>
        <begin position="126"/>
        <end position="156"/>
    </location>
</feature>
<dbReference type="Proteomes" id="UP001149303">
    <property type="component" value="Unassembled WGS sequence"/>
</dbReference>
<organism evidence="3 4">
    <name type="scientific">Tenacibaculum larymnensis</name>
    <dbReference type="NCBI Taxonomy" id="2878201"/>
    <lineage>
        <taxon>Bacteria</taxon>
        <taxon>Pseudomonadati</taxon>
        <taxon>Bacteroidota</taxon>
        <taxon>Flavobacteriia</taxon>
        <taxon>Flavobacteriales</taxon>
        <taxon>Flavobacteriaceae</taxon>
        <taxon>Tenacibaculum</taxon>
    </lineage>
</organism>
<proteinExistence type="predicted"/>
<evidence type="ECO:0000256" key="1">
    <source>
        <dbReference type="SAM" id="MobiDB-lite"/>
    </source>
</evidence>
<feature type="compositionally biased region" description="Polar residues" evidence="1">
    <location>
        <begin position="126"/>
        <end position="139"/>
    </location>
</feature>
<feature type="domain" description="eCIS core" evidence="2">
    <location>
        <begin position="58"/>
        <end position="123"/>
    </location>
</feature>
<dbReference type="Pfam" id="PF13699">
    <property type="entry name" value="eCIS_core"/>
    <property type="match status" value="1"/>
</dbReference>
<keyword evidence="4" id="KW-1185">Reference proteome</keyword>
<comment type="caution">
    <text evidence="3">The sequence shown here is derived from an EMBL/GenBank/DDBJ whole genome shotgun (WGS) entry which is preliminary data.</text>
</comment>
<sequence length="156" mass="17445">MYTKQDKRKENSKGANTIVQKKSVIKQKKGLIDNRNEAEIQRKLYEKPVQKKENNTGLPDNLKSGIETMSGYSMDDVNVHYNSDKPAQLNAHAYAQGTDIHIASGQEKHLAHEAWHVVQQKQGRVQPTTSFGSAQINDNKSLEKEADVMGAKALSK</sequence>
<dbReference type="RefSeq" id="WP_274640110.1">
    <property type="nucleotide sequence ID" value="NZ_JAIWJY010000005.1"/>
</dbReference>
<evidence type="ECO:0000313" key="4">
    <source>
        <dbReference type="Proteomes" id="UP001149303"/>
    </source>
</evidence>
<protein>
    <submittedName>
        <fullName evidence="3">DUF4157 domain-containing protein</fullName>
    </submittedName>
</protein>
<dbReference type="AlphaFoldDB" id="A0A9X4EMZ7"/>
<evidence type="ECO:0000313" key="3">
    <source>
        <dbReference type="EMBL" id="MDE1206968.1"/>
    </source>
</evidence>
<feature type="region of interest" description="Disordered" evidence="1">
    <location>
        <begin position="1"/>
        <end position="21"/>
    </location>
</feature>
<dbReference type="EMBL" id="JAIWJY010000005">
    <property type="protein sequence ID" value="MDE1206968.1"/>
    <property type="molecule type" value="Genomic_DNA"/>
</dbReference>
<accession>A0A9X4EMZ7</accession>
<reference evidence="3" key="1">
    <citation type="submission" date="2021-09" db="EMBL/GenBank/DDBJ databases">
        <authorList>
            <person name="Smyrli M."/>
        </authorList>
    </citation>
    <scope>NUCLEOTIDE SEQUENCE</scope>
    <source>
        <strain evidence="3">LAR25</strain>
    </source>
</reference>
<name>A0A9X4EMZ7_9FLAO</name>
<feature type="compositionally biased region" description="Basic and acidic residues" evidence="1">
    <location>
        <begin position="1"/>
        <end position="12"/>
    </location>
</feature>